<evidence type="ECO:0000256" key="2">
    <source>
        <dbReference type="SAM" id="Phobius"/>
    </source>
</evidence>
<keyword evidence="2" id="KW-0812">Transmembrane</keyword>
<dbReference type="SUPFAM" id="SSF47413">
    <property type="entry name" value="lambda repressor-like DNA-binding domains"/>
    <property type="match status" value="1"/>
</dbReference>
<feature type="transmembrane region" description="Helical" evidence="2">
    <location>
        <begin position="146"/>
        <end position="164"/>
    </location>
</feature>
<gene>
    <name evidence="4" type="ORF">QUF16_12105</name>
</gene>
<feature type="transmembrane region" description="Helical" evidence="2">
    <location>
        <begin position="184"/>
        <end position="208"/>
    </location>
</feature>
<dbReference type="AlphaFoldDB" id="A0AAP4N4X2"/>
<dbReference type="RefSeq" id="WP_013246032.1">
    <property type="nucleotide sequence ID" value="NC_014334.2"/>
</dbReference>
<dbReference type="KEGG" id="lcl:LOCK919_2597"/>
<dbReference type="PANTHER" id="PTHR46558">
    <property type="entry name" value="TRACRIPTIONAL REGULATORY PROTEIN-RELATED-RELATED"/>
    <property type="match status" value="1"/>
</dbReference>
<dbReference type="InterPro" id="IPR010982">
    <property type="entry name" value="Lambda_DNA-bd_dom_sf"/>
</dbReference>
<keyword evidence="1" id="KW-0238">DNA-binding</keyword>
<comment type="caution">
    <text evidence="4">The sequence shown here is derived from an EMBL/GenBank/DDBJ whole genome shotgun (WGS) entry which is preliminary data.</text>
</comment>
<proteinExistence type="predicted"/>
<evidence type="ECO:0000313" key="4">
    <source>
        <dbReference type="EMBL" id="MDM7455096.1"/>
    </source>
</evidence>
<feature type="transmembrane region" description="Helical" evidence="2">
    <location>
        <begin position="113"/>
        <end position="134"/>
    </location>
</feature>
<sequence length="215" mass="24326">MQFSDKLKLARQQQQLTQTQIAEQLHVSPKTISSWENARSFPDIGTLVRISDFYDISLDQLLREDQTMTDHYDAIDKHVQRDQKYFQVTYYLNIILFLIGWALIIISPNLKPFAGLFSLTLSINVVVLATHYPNYRAWVNNIPHQLLLGLFVVGFGAIFFLIHIKTIGLVPPSISGGNKLAAAAGFYTGTLVKPLAQTFSVIFMIFGYGELKETK</sequence>
<dbReference type="EMBL" id="JAUCBG010000020">
    <property type="protein sequence ID" value="MDM7455096.1"/>
    <property type="molecule type" value="Genomic_DNA"/>
</dbReference>
<dbReference type="CDD" id="cd00093">
    <property type="entry name" value="HTH_XRE"/>
    <property type="match status" value="1"/>
</dbReference>
<feature type="domain" description="HTH cro/C1-type" evidence="3">
    <location>
        <begin position="7"/>
        <end position="61"/>
    </location>
</feature>
<dbReference type="KEGG" id="lcz:LCAZH_2337"/>
<keyword evidence="2" id="KW-0472">Membrane</keyword>
<reference evidence="4" key="1">
    <citation type="submission" date="2023-06" db="EMBL/GenBank/DDBJ databases">
        <title>Draft Genome Sequences of lactic acid bacteria strains isolated from fermented milk products.</title>
        <authorList>
            <person name="Elcheninov A.G."/>
            <person name="Klyukina A."/>
            <person name="Zayulina K.S."/>
            <person name="Gavirova L.A."/>
            <person name="Shcherbakova P.A."/>
            <person name="Shestakov A.I."/>
            <person name="Kublanov I.V."/>
            <person name="Kochetkova T.V."/>
        </authorList>
    </citation>
    <scope>NUCLEOTIDE SEQUENCE</scope>
    <source>
        <strain evidence="4">TOM.1374</strain>
    </source>
</reference>
<keyword evidence="2" id="KW-1133">Transmembrane helix</keyword>
<feature type="transmembrane region" description="Helical" evidence="2">
    <location>
        <begin position="88"/>
        <end position="107"/>
    </location>
</feature>
<dbReference type="PROSITE" id="PS50943">
    <property type="entry name" value="HTH_CROC1"/>
    <property type="match status" value="1"/>
</dbReference>
<organism evidence="4 5">
    <name type="scientific">Lacticaseibacillus paracasei</name>
    <name type="common">Lactobacillus paracasei</name>
    <dbReference type="NCBI Taxonomy" id="1597"/>
    <lineage>
        <taxon>Bacteria</taxon>
        <taxon>Bacillati</taxon>
        <taxon>Bacillota</taxon>
        <taxon>Bacilli</taxon>
        <taxon>Lactobacillales</taxon>
        <taxon>Lactobacillaceae</taxon>
        <taxon>Lacticaseibacillus</taxon>
    </lineage>
</organism>
<dbReference type="Gene3D" id="1.10.260.40">
    <property type="entry name" value="lambda repressor-like DNA-binding domains"/>
    <property type="match status" value="1"/>
</dbReference>
<evidence type="ECO:0000259" key="3">
    <source>
        <dbReference type="PROSITE" id="PS50943"/>
    </source>
</evidence>
<evidence type="ECO:0000313" key="5">
    <source>
        <dbReference type="Proteomes" id="UP001231451"/>
    </source>
</evidence>
<name>A0AAP4N4X2_LACPA</name>
<dbReference type="Pfam" id="PF01381">
    <property type="entry name" value="HTH_3"/>
    <property type="match status" value="1"/>
</dbReference>
<dbReference type="InterPro" id="IPR001387">
    <property type="entry name" value="Cro/C1-type_HTH"/>
</dbReference>
<dbReference type="PANTHER" id="PTHR46558:SF4">
    <property type="entry name" value="DNA-BIDING PHAGE PROTEIN"/>
    <property type="match status" value="1"/>
</dbReference>
<dbReference type="SMART" id="SM00530">
    <property type="entry name" value="HTH_XRE"/>
    <property type="match status" value="1"/>
</dbReference>
<protein>
    <submittedName>
        <fullName evidence="4">Helix-turn-helix domain-containing protein</fullName>
    </submittedName>
</protein>
<accession>A0AAP4N4X2</accession>
<dbReference type="GO" id="GO:0003677">
    <property type="term" value="F:DNA binding"/>
    <property type="evidence" value="ECO:0007669"/>
    <property type="project" value="UniProtKB-KW"/>
</dbReference>
<dbReference type="Proteomes" id="UP001231451">
    <property type="component" value="Unassembled WGS sequence"/>
</dbReference>
<evidence type="ECO:0000256" key="1">
    <source>
        <dbReference type="ARBA" id="ARBA00023125"/>
    </source>
</evidence>